<reference evidence="1" key="2">
    <citation type="submission" date="2017-10" db="EMBL/GenBank/DDBJ databases">
        <title>Ladona fulva Genome sequencing and assembly.</title>
        <authorList>
            <person name="Murali S."/>
            <person name="Richards S."/>
            <person name="Bandaranaike D."/>
            <person name="Bellair M."/>
            <person name="Blankenburg K."/>
            <person name="Chao H."/>
            <person name="Dinh H."/>
            <person name="Doddapaneni H."/>
            <person name="Dugan-Rocha S."/>
            <person name="Elkadiri S."/>
            <person name="Gnanaolivu R."/>
            <person name="Hernandez B."/>
            <person name="Skinner E."/>
            <person name="Javaid M."/>
            <person name="Lee S."/>
            <person name="Li M."/>
            <person name="Ming W."/>
            <person name="Munidasa M."/>
            <person name="Muniz J."/>
            <person name="Nguyen L."/>
            <person name="Hughes D."/>
            <person name="Osuji N."/>
            <person name="Pu L.-L."/>
            <person name="Puazo M."/>
            <person name="Qu C."/>
            <person name="Quiroz J."/>
            <person name="Raj R."/>
            <person name="Weissenberger G."/>
            <person name="Xin Y."/>
            <person name="Zou X."/>
            <person name="Han Y."/>
            <person name="Worley K."/>
            <person name="Muzny D."/>
            <person name="Gibbs R."/>
        </authorList>
    </citation>
    <scope>NUCLEOTIDE SEQUENCE</scope>
    <source>
        <strain evidence="1">Sampled in the wild</strain>
    </source>
</reference>
<dbReference type="OrthoDB" id="5982250at2759"/>
<gene>
    <name evidence="1" type="ORF">J437_LFUL008830</name>
</gene>
<dbReference type="AlphaFoldDB" id="A0A8K0KDE2"/>
<sequence length="253" mass="29485">MIFKQVCCKCMVGESYGKANIFLPSTKSTIPELENNWPTTPWERGSKKIITMRHVVIMKYKRRHFGFILIGKKRRQEKKFESYHRMEKETFALNGIPDPLSNQTLSLPVELNTDLQWPTSPQLHSQKYHHGSSLFTQLNEQQVNQSQYIMGEKAGDLLMAFSLSEQDVMLYATLKQKFDEYLGVQEETDRETVDDNILNLNFLTETCNIGAIREEMIRYKFVIGMRDKKIAEALQFDPDLTLSKVWQQEDSNS</sequence>
<keyword evidence="2" id="KW-1185">Reference proteome</keyword>
<reference evidence="1" key="1">
    <citation type="submission" date="2013-04" db="EMBL/GenBank/DDBJ databases">
        <authorList>
            <person name="Qu J."/>
            <person name="Murali S.C."/>
            <person name="Bandaranaike D."/>
            <person name="Bellair M."/>
            <person name="Blankenburg K."/>
            <person name="Chao H."/>
            <person name="Dinh H."/>
            <person name="Doddapaneni H."/>
            <person name="Downs B."/>
            <person name="Dugan-Rocha S."/>
            <person name="Elkadiri S."/>
            <person name="Gnanaolivu R.D."/>
            <person name="Hernandez B."/>
            <person name="Javaid M."/>
            <person name="Jayaseelan J.C."/>
            <person name="Lee S."/>
            <person name="Li M."/>
            <person name="Ming W."/>
            <person name="Munidasa M."/>
            <person name="Muniz J."/>
            <person name="Nguyen L."/>
            <person name="Ongeri F."/>
            <person name="Osuji N."/>
            <person name="Pu L.-L."/>
            <person name="Puazo M."/>
            <person name="Qu C."/>
            <person name="Quiroz J."/>
            <person name="Raj R."/>
            <person name="Weissenberger G."/>
            <person name="Xin Y."/>
            <person name="Zou X."/>
            <person name="Han Y."/>
            <person name="Richards S."/>
            <person name="Worley K."/>
            <person name="Muzny D."/>
            <person name="Gibbs R."/>
        </authorList>
    </citation>
    <scope>NUCLEOTIDE SEQUENCE</scope>
    <source>
        <strain evidence="1">Sampled in the wild</strain>
    </source>
</reference>
<accession>A0A8K0KDE2</accession>
<organism evidence="1 2">
    <name type="scientific">Ladona fulva</name>
    <name type="common">Scarce chaser dragonfly</name>
    <name type="synonym">Libellula fulva</name>
    <dbReference type="NCBI Taxonomy" id="123851"/>
    <lineage>
        <taxon>Eukaryota</taxon>
        <taxon>Metazoa</taxon>
        <taxon>Ecdysozoa</taxon>
        <taxon>Arthropoda</taxon>
        <taxon>Hexapoda</taxon>
        <taxon>Insecta</taxon>
        <taxon>Pterygota</taxon>
        <taxon>Palaeoptera</taxon>
        <taxon>Odonata</taxon>
        <taxon>Epiprocta</taxon>
        <taxon>Anisoptera</taxon>
        <taxon>Libelluloidea</taxon>
        <taxon>Libellulidae</taxon>
        <taxon>Ladona</taxon>
    </lineage>
</organism>
<comment type="caution">
    <text evidence="1">The sequence shown here is derived from an EMBL/GenBank/DDBJ whole genome shotgun (WGS) entry which is preliminary data.</text>
</comment>
<name>A0A8K0KDE2_LADFU</name>
<protein>
    <submittedName>
        <fullName evidence="1">Uncharacterized protein</fullName>
    </submittedName>
</protein>
<proteinExistence type="predicted"/>
<dbReference type="Proteomes" id="UP000792457">
    <property type="component" value="Unassembled WGS sequence"/>
</dbReference>
<evidence type="ECO:0000313" key="2">
    <source>
        <dbReference type="Proteomes" id="UP000792457"/>
    </source>
</evidence>
<dbReference type="EMBL" id="KZ308613">
    <property type="protein sequence ID" value="KAG8232362.1"/>
    <property type="molecule type" value="Genomic_DNA"/>
</dbReference>
<evidence type="ECO:0000313" key="1">
    <source>
        <dbReference type="EMBL" id="KAG8232362.1"/>
    </source>
</evidence>